<evidence type="ECO:0000313" key="1">
    <source>
        <dbReference type="EMBL" id="PCE63084.1"/>
    </source>
</evidence>
<dbReference type="RefSeq" id="WP_097441192.1">
    <property type="nucleotide sequence ID" value="NZ_KZ300477.1"/>
</dbReference>
<proteinExistence type="predicted"/>
<reference evidence="1 2" key="1">
    <citation type="submission" date="2017-04" db="EMBL/GenBank/DDBJ databases">
        <title>A new member of the family Flavobacteriaceae isolated from ascidians.</title>
        <authorList>
            <person name="Chen L."/>
        </authorList>
    </citation>
    <scope>NUCLEOTIDE SEQUENCE [LARGE SCALE GENOMIC DNA]</scope>
    <source>
        <strain evidence="1 2">HQA918</strain>
    </source>
</reference>
<dbReference type="EMBL" id="NBWU01000007">
    <property type="protein sequence ID" value="PCE63084.1"/>
    <property type="molecule type" value="Genomic_DNA"/>
</dbReference>
<gene>
    <name evidence="1" type="ORF">B7P33_17585</name>
</gene>
<accession>A0A2A4G543</accession>
<comment type="caution">
    <text evidence="1">The sequence shown here is derived from an EMBL/GenBank/DDBJ whole genome shotgun (WGS) entry which is preliminary data.</text>
</comment>
<sequence>MSVKDALFAFCEGFVQERLDRIRTRITAVEASLGSETKSSAGDKHETGRAMVQLEREKLGMQLAEAEKMQQLMAKVPKNSSSSTVSLGSLVKTNAQRYFLSISAGAYTQDMVTVYCVSPATPIGRGLLGKAVGDSFVFNGKTIEIFEIS</sequence>
<dbReference type="SUPFAM" id="SSF54534">
    <property type="entry name" value="FKBP-like"/>
    <property type="match status" value="1"/>
</dbReference>
<name>A0A2A4G543_9FLAO</name>
<organism evidence="1 2">
    <name type="scientific">Sediminicola luteus</name>
    <dbReference type="NCBI Taxonomy" id="319238"/>
    <lineage>
        <taxon>Bacteria</taxon>
        <taxon>Pseudomonadati</taxon>
        <taxon>Bacteroidota</taxon>
        <taxon>Flavobacteriia</taxon>
        <taxon>Flavobacteriales</taxon>
        <taxon>Flavobacteriaceae</taxon>
        <taxon>Sediminicola</taxon>
    </lineage>
</organism>
<keyword evidence="2" id="KW-1185">Reference proteome</keyword>
<dbReference type="Proteomes" id="UP000219559">
    <property type="component" value="Unassembled WGS sequence"/>
</dbReference>
<protein>
    <submittedName>
        <fullName evidence="1">3-oxoacyl-ACP synthase</fullName>
    </submittedName>
</protein>
<dbReference type="AlphaFoldDB" id="A0A2A4G543"/>
<dbReference type="OrthoDB" id="667380at2"/>
<evidence type="ECO:0000313" key="2">
    <source>
        <dbReference type="Proteomes" id="UP000219559"/>
    </source>
</evidence>